<dbReference type="RefSeq" id="WP_242376243.1">
    <property type="nucleotide sequence ID" value="NZ_JAKRKC020000003.1"/>
</dbReference>
<dbReference type="Proteomes" id="UP001317259">
    <property type="component" value="Unassembled WGS sequence"/>
</dbReference>
<reference evidence="2 3" key="1">
    <citation type="submission" date="2022-04" db="EMBL/GenBank/DDBJ databases">
        <title>Genome draft of Actinomadura sp. ATCC 31491.</title>
        <authorList>
            <person name="Shi X."/>
            <person name="Du Y."/>
        </authorList>
    </citation>
    <scope>NUCLEOTIDE SEQUENCE [LARGE SCALE GENOMIC DNA]</scope>
    <source>
        <strain evidence="2 3">ATCC 31491</strain>
    </source>
</reference>
<dbReference type="EMBL" id="JAKRKC020000003">
    <property type="protein sequence ID" value="MCK2221762.1"/>
    <property type="molecule type" value="Genomic_DNA"/>
</dbReference>
<name>A0ABT0GAZ6_9ACTN</name>
<proteinExistence type="predicted"/>
<protein>
    <submittedName>
        <fullName evidence="2">DUF397 domain-containing protein</fullName>
    </submittedName>
</protein>
<evidence type="ECO:0000313" key="3">
    <source>
        <dbReference type="Proteomes" id="UP001317259"/>
    </source>
</evidence>
<accession>A0ABT0GAZ6</accession>
<dbReference type="Pfam" id="PF04149">
    <property type="entry name" value="DUF397"/>
    <property type="match status" value="1"/>
</dbReference>
<feature type="domain" description="DUF397" evidence="1">
    <location>
        <begin position="12"/>
        <end position="62"/>
    </location>
</feature>
<comment type="caution">
    <text evidence="2">The sequence shown here is derived from an EMBL/GenBank/DDBJ whole genome shotgun (WGS) entry which is preliminary data.</text>
</comment>
<gene>
    <name evidence="2" type="ORF">MF672_049340</name>
</gene>
<evidence type="ECO:0000313" key="2">
    <source>
        <dbReference type="EMBL" id="MCK2221762.1"/>
    </source>
</evidence>
<evidence type="ECO:0000259" key="1">
    <source>
        <dbReference type="Pfam" id="PF04149"/>
    </source>
</evidence>
<dbReference type="InterPro" id="IPR007278">
    <property type="entry name" value="DUF397"/>
</dbReference>
<organism evidence="2 3">
    <name type="scientific">Actinomadura luzonensis</name>
    <dbReference type="NCBI Taxonomy" id="2805427"/>
    <lineage>
        <taxon>Bacteria</taxon>
        <taxon>Bacillati</taxon>
        <taxon>Actinomycetota</taxon>
        <taxon>Actinomycetes</taxon>
        <taxon>Streptosporangiales</taxon>
        <taxon>Thermomonosporaceae</taxon>
        <taxon>Actinomadura</taxon>
    </lineage>
</organism>
<keyword evidence="3" id="KW-1185">Reference proteome</keyword>
<sequence length="66" mass="7035">MSTGTGLDGTPSWRTASRCSNGDCVEVALLSPDTVGVRDTKNPGGPVITFSSHDWTTFVKRIQDAH</sequence>